<dbReference type="InterPro" id="IPR027417">
    <property type="entry name" value="P-loop_NTPase"/>
</dbReference>
<dbReference type="Proteomes" id="UP001365405">
    <property type="component" value="Unassembled WGS sequence"/>
</dbReference>
<evidence type="ECO:0000313" key="3">
    <source>
        <dbReference type="Proteomes" id="UP001365405"/>
    </source>
</evidence>
<dbReference type="Pfam" id="PF01926">
    <property type="entry name" value="MMR_HSR1"/>
    <property type="match status" value="1"/>
</dbReference>
<organism evidence="2 3">
    <name type="scientific">Pseudaquabacterium inlustre</name>
    <dbReference type="NCBI Taxonomy" id="2984192"/>
    <lineage>
        <taxon>Bacteria</taxon>
        <taxon>Pseudomonadati</taxon>
        <taxon>Pseudomonadota</taxon>
        <taxon>Betaproteobacteria</taxon>
        <taxon>Burkholderiales</taxon>
        <taxon>Sphaerotilaceae</taxon>
        <taxon>Pseudaquabacterium</taxon>
    </lineage>
</organism>
<gene>
    <name evidence="2" type="ORF">AACH10_23070</name>
</gene>
<sequence length="286" mass="31155">MRIRALVFGTTGTGKTSLCNVLTGSNARPADNGPLGVTSKAHLYRPFQHGSHSIELIDTVGLHESVHGTIPPEQAMQQLLDLLCKSKDGYNVLIHVTKAGRITEHHDQDHTFFVEKLTQRQVPVILAITGCENDDPMSSWLDRHGSAFARFGYQAKVPTCFASGGALESHYAALRSASRSDLLGAIAAVALPAPYLLYGQSSASTMKSVLFRLWNDAVDVFGLPAKWRSQVNESAWDLMQRIGVPRKVMEMMVAHLPDVMAELGGKLPIPGGSALLRKFTDALLRK</sequence>
<keyword evidence="3" id="KW-1185">Reference proteome</keyword>
<protein>
    <submittedName>
        <fullName evidence="2">GTPase</fullName>
    </submittedName>
</protein>
<dbReference type="EMBL" id="JBBUTH010000011">
    <property type="protein sequence ID" value="MEK8053155.1"/>
    <property type="molecule type" value="Genomic_DNA"/>
</dbReference>
<proteinExistence type="predicted"/>
<reference evidence="2 3" key="1">
    <citation type="submission" date="2024-04" db="EMBL/GenBank/DDBJ databases">
        <title>Novel species of the genus Ideonella isolated from streams.</title>
        <authorList>
            <person name="Lu H."/>
        </authorList>
    </citation>
    <scope>NUCLEOTIDE SEQUENCE [LARGE SCALE GENOMIC DNA]</scope>
    <source>
        <strain evidence="2 3">DXS22W</strain>
    </source>
</reference>
<dbReference type="RefSeq" id="WP_341412901.1">
    <property type="nucleotide sequence ID" value="NZ_JBBUTH010000011.1"/>
</dbReference>
<evidence type="ECO:0000259" key="1">
    <source>
        <dbReference type="Pfam" id="PF01926"/>
    </source>
</evidence>
<comment type="caution">
    <text evidence="2">The sequence shown here is derived from an EMBL/GenBank/DDBJ whole genome shotgun (WGS) entry which is preliminary data.</text>
</comment>
<dbReference type="SUPFAM" id="SSF52540">
    <property type="entry name" value="P-loop containing nucleoside triphosphate hydrolases"/>
    <property type="match status" value="1"/>
</dbReference>
<feature type="domain" description="G" evidence="1">
    <location>
        <begin position="5"/>
        <end position="128"/>
    </location>
</feature>
<accession>A0ABU9CMV1</accession>
<evidence type="ECO:0000313" key="2">
    <source>
        <dbReference type="EMBL" id="MEK8053155.1"/>
    </source>
</evidence>
<dbReference type="InterPro" id="IPR006073">
    <property type="entry name" value="GTP-bd"/>
</dbReference>
<dbReference type="Gene3D" id="3.40.50.300">
    <property type="entry name" value="P-loop containing nucleotide triphosphate hydrolases"/>
    <property type="match status" value="1"/>
</dbReference>
<name>A0ABU9CMV1_9BURK</name>